<dbReference type="InterPro" id="IPR046802">
    <property type="entry name" value="OpcA_G6PD_C"/>
</dbReference>
<sequence>MEDPVIVDLPNTTTAEVSKKLVRLRDDVGAMALSRVLTLVVAVDETDVEAAVETANLASHQHPCRIVVVAAGNRRGTARLDAQIRVGGDAGASEVVVMRLYGALTGHGRSVVTPLLLADSPIVAWWPTWVPPDPSKDPIGEMASRRITDLAASTSKPKPALRRLAASYTPGDTDLAWTRITLWRGLLAAALDQAPYEPVTAVTVTGAPDSASVDLLGAWLGGRLRCPVTLARSRSGTGLIGVRLVRRSGDVDLVRPPDGNVATLSQVGQPERTLSLPHRSDAECLADELRRLDPDEVYADALVRGMQRVTQPRTLTASKAVARGDAPSPKEAEQDIKRLHRAAARVSRAAMESRPEPAAPPSDPDEVKAETRRRLAPDGATTTSSRRRRKGPS</sequence>
<dbReference type="STRING" id="1194083.BN12_130065"/>
<dbReference type="Pfam" id="PF20171">
    <property type="entry name" value="OpcA_G6PD_C"/>
    <property type="match status" value="1"/>
</dbReference>
<gene>
    <name evidence="4" type="ORF">BN12_130065</name>
</gene>
<reference evidence="4 5" key="1">
    <citation type="journal article" date="2013" name="ISME J.">
        <title>A metabolic model for members of the genus Tetrasphaera involved in enhanced biological phosphorus removal.</title>
        <authorList>
            <person name="Kristiansen R."/>
            <person name="Nguyen H.T.T."/>
            <person name="Saunders A.M."/>
            <person name="Nielsen J.L."/>
            <person name="Wimmer R."/>
            <person name="Le V.Q."/>
            <person name="McIlroy S.J."/>
            <person name="Petrovski S."/>
            <person name="Seviour R.J."/>
            <person name="Calteau A."/>
            <person name="Nielsen K.L."/>
            <person name="Nielsen P.H."/>
        </authorList>
    </citation>
    <scope>NUCLEOTIDE SEQUENCE [LARGE SCALE GENOMIC DNA]</scope>
    <source>
        <strain evidence="4 5">T1-X7</strain>
    </source>
</reference>
<dbReference type="PANTHER" id="PTHR38658:SF1">
    <property type="entry name" value="OXPP CYCLE PROTEIN OPCA-RELATED"/>
    <property type="match status" value="1"/>
</dbReference>
<dbReference type="EMBL" id="CAJB01000035">
    <property type="protein sequence ID" value="CCH76526.1"/>
    <property type="molecule type" value="Genomic_DNA"/>
</dbReference>
<feature type="compositionally biased region" description="Basic and acidic residues" evidence="1">
    <location>
        <begin position="328"/>
        <end position="337"/>
    </location>
</feature>
<feature type="compositionally biased region" description="Basic and acidic residues" evidence="1">
    <location>
        <begin position="365"/>
        <end position="376"/>
    </location>
</feature>
<dbReference type="Pfam" id="PF10128">
    <property type="entry name" value="OpcA_G6PD_assem"/>
    <property type="match status" value="1"/>
</dbReference>
<evidence type="ECO:0008006" key="6">
    <source>
        <dbReference type="Google" id="ProtNLM"/>
    </source>
</evidence>
<dbReference type="AlphaFoldDB" id="A0A077LTH8"/>
<organism evidence="4 5">
    <name type="scientific">Nostocoides japonicum T1-X7</name>
    <dbReference type="NCBI Taxonomy" id="1194083"/>
    <lineage>
        <taxon>Bacteria</taxon>
        <taxon>Bacillati</taxon>
        <taxon>Actinomycetota</taxon>
        <taxon>Actinomycetes</taxon>
        <taxon>Micrococcales</taxon>
        <taxon>Intrasporangiaceae</taxon>
        <taxon>Nostocoides</taxon>
    </lineage>
</organism>
<proteinExistence type="predicted"/>
<dbReference type="PANTHER" id="PTHR38658">
    <property type="entry name" value="OXPP CYCLE PROTEIN OPCA-RELATED"/>
    <property type="match status" value="1"/>
</dbReference>
<dbReference type="InterPro" id="IPR004555">
    <property type="entry name" value="G6PDH_assembly_OpcA"/>
</dbReference>
<dbReference type="Proteomes" id="UP000035721">
    <property type="component" value="Unassembled WGS sequence"/>
</dbReference>
<accession>A0A077LTH8</accession>
<dbReference type="InterPro" id="IPR046801">
    <property type="entry name" value="OpcA_G6PD_N"/>
</dbReference>
<keyword evidence="5" id="KW-1185">Reference proteome</keyword>
<evidence type="ECO:0000259" key="3">
    <source>
        <dbReference type="Pfam" id="PF20171"/>
    </source>
</evidence>
<feature type="domain" description="Glucose-6-phosphate dehydrogenase assembly protein OpcA N-terminal" evidence="2">
    <location>
        <begin position="55"/>
        <end position="165"/>
    </location>
</feature>
<feature type="domain" description="Glucose-6-phosphate dehydrogenase assembly protein OpcA C-terminal" evidence="3">
    <location>
        <begin position="170"/>
        <end position="302"/>
    </location>
</feature>
<evidence type="ECO:0000259" key="2">
    <source>
        <dbReference type="Pfam" id="PF10128"/>
    </source>
</evidence>
<comment type="caution">
    <text evidence="4">The sequence shown here is derived from an EMBL/GenBank/DDBJ whole genome shotgun (WGS) entry which is preliminary data.</text>
</comment>
<feature type="region of interest" description="Disordered" evidence="1">
    <location>
        <begin position="314"/>
        <end position="393"/>
    </location>
</feature>
<evidence type="ECO:0000313" key="4">
    <source>
        <dbReference type="EMBL" id="CCH76526.1"/>
    </source>
</evidence>
<evidence type="ECO:0000313" key="5">
    <source>
        <dbReference type="Proteomes" id="UP000035721"/>
    </source>
</evidence>
<protein>
    <recommendedName>
        <fullName evidence="6">Oxppcycle protein</fullName>
    </recommendedName>
</protein>
<name>A0A077LTH8_9MICO</name>
<evidence type="ECO:0000256" key="1">
    <source>
        <dbReference type="SAM" id="MobiDB-lite"/>
    </source>
</evidence>